<comment type="caution">
    <text evidence="2">The sequence shown here is derived from an EMBL/GenBank/DDBJ whole genome shotgun (WGS) entry which is preliminary data.</text>
</comment>
<dbReference type="GO" id="GO:0004803">
    <property type="term" value="F:transposase activity"/>
    <property type="evidence" value="ECO:0007669"/>
    <property type="project" value="InterPro"/>
</dbReference>
<dbReference type="EMBL" id="AZQQ01000100">
    <property type="protein sequence ID" value="KDD66108.1"/>
    <property type="molecule type" value="Genomic_DNA"/>
</dbReference>
<dbReference type="eggNOG" id="COG2963">
    <property type="taxonomic scope" value="Bacteria"/>
</dbReference>
<dbReference type="InterPro" id="IPR009057">
    <property type="entry name" value="Homeodomain-like_sf"/>
</dbReference>
<reference evidence="2 3" key="1">
    <citation type="submission" date="2013-12" db="EMBL/GenBank/DDBJ databases">
        <authorList>
            <person name="Formusa P.A."/>
            <person name="Habash M."/>
            <person name="Lee H."/>
            <person name="Trevors J.T."/>
        </authorList>
    </citation>
    <scope>NUCLEOTIDE SEQUENCE [LARGE SCALE GENOMIC DNA]</scope>
    <source>
        <strain evidence="2 3">PD30</strain>
    </source>
</reference>
<dbReference type="AlphaFoldDB" id="A0A059KVL0"/>
<evidence type="ECO:0000313" key="2">
    <source>
        <dbReference type="EMBL" id="KDD66108.1"/>
    </source>
</evidence>
<dbReference type="RefSeq" id="WP_033060828.1">
    <property type="nucleotide sequence ID" value="NZ_AZQQ01000100.1"/>
</dbReference>
<gene>
    <name evidence="2" type="ORF">V466_25340</name>
</gene>
<proteinExistence type="inferred from homology"/>
<evidence type="ECO:0000256" key="1">
    <source>
        <dbReference type="ARBA" id="ARBA00009964"/>
    </source>
</evidence>
<dbReference type="GO" id="GO:0006313">
    <property type="term" value="P:DNA transposition"/>
    <property type="evidence" value="ECO:0007669"/>
    <property type="project" value="InterPro"/>
</dbReference>
<dbReference type="Proteomes" id="UP000026739">
    <property type="component" value="Unassembled WGS sequence"/>
</dbReference>
<dbReference type="InterPro" id="IPR002514">
    <property type="entry name" value="Transposase_8"/>
</dbReference>
<dbReference type="GO" id="GO:0003677">
    <property type="term" value="F:DNA binding"/>
    <property type="evidence" value="ECO:0007669"/>
    <property type="project" value="InterPro"/>
</dbReference>
<sequence>MRQRKSYPKSFKTQVVQECEQHGVSVAAIAMSHGINANVVRRWLPLYRDQQAVAVPAFIPLKVAPVEPKHKTEASVIIELPLGEQSLIVKWPTSDPDGCARFVRGLVL</sequence>
<name>A0A059KVL0_9PSED</name>
<protein>
    <submittedName>
        <fullName evidence="2">Transposase</fullName>
    </submittedName>
</protein>
<organism evidence="2 3">
    <name type="scientific">Pseudomonas mandelii PD30</name>
    <dbReference type="NCBI Taxonomy" id="1419583"/>
    <lineage>
        <taxon>Bacteria</taxon>
        <taxon>Pseudomonadati</taxon>
        <taxon>Pseudomonadota</taxon>
        <taxon>Gammaproteobacteria</taxon>
        <taxon>Pseudomonadales</taxon>
        <taxon>Pseudomonadaceae</taxon>
        <taxon>Pseudomonas</taxon>
    </lineage>
</organism>
<comment type="similarity">
    <text evidence="1">Belongs to the transposase 8 family.</text>
</comment>
<dbReference type="Pfam" id="PF01527">
    <property type="entry name" value="HTH_Tnp_1"/>
    <property type="match status" value="1"/>
</dbReference>
<dbReference type="SUPFAM" id="SSF46689">
    <property type="entry name" value="Homeodomain-like"/>
    <property type="match status" value="1"/>
</dbReference>
<evidence type="ECO:0000313" key="3">
    <source>
        <dbReference type="Proteomes" id="UP000026739"/>
    </source>
</evidence>
<accession>A0A059KVL0</accession>
<dbReference type="NCBIfam" id="NF047595">
    <property type="entry name" value="IS66_ISRel24_TnpA"/>
    <property type="match status" value="1"/>
</dbReference>